<feature type="region of interest" description="Disordered" evidence="1">
    <location>
        <begin position="64"/>
        <end position="119"/>
    </location>
</feature>
<sequence length="119" mass="12329">MGDKACISETRQGEAWPSPSVSGKGSGPPIGIAEQAPGPVPEGFKTAGAFHSIVRGAVHMLTCEKATERETEQERRGKGARQPIKTEGTAGNSSDGSEHKEPPACDGSSHPSSSLSRCE</sequence>
<feature type="region of interest" description="Disordered" evidence="1">
    <location>
        <begin position="1"/>
        <end position="44"/>
    </location>
</feature>
<reference evidence="2" key="1">
    <citation type="journal article" date="2023" name="Science">
        <title>Genome structures resolve the early diversification of teleost fishes.</title>
        <authorList>
            <person name="Parey E."/>
            <person name="Louis A."/>
            <person name="Montfort J."/>
            <person name="Bouchez O."/>
            <person name="Roques C."/>
            <person name="Iampietro C."/>
            <person name="Lluch J."/>
            <person name="Castinel A."/>
            <person name="Donnadieu C."/>
            <person name="Desvignes T."/>
            <person name="Floi Bucao C."/>
            <person name="Jouanno E."/>
            <person name="Wen M."/>
            <person name="Mejri S."/>
            <person name="Dirks R."/>
            <person name="Jansen H."/>
            <person name="Henkel C."/>
            <person name="Chen W.J."/>
            <person name="Zahm M."/>
            <person name="Cabau C."/>
            <person name="Klopp C."/>
            <person name="Thompson A.W."/>
            <person name="Robinson-Rechavi M."/>
            <person name="Braasch I."/>
            <person name="Lecointre G."/>
            <person name="Bobe J."/>
            <person name="Postlethwait J.H."/>
            <person name="Berthelot C."/>
            <person name="Roest Crollius H."/>
            <person name="Guiguen Y."/>
        </authorList>
    </citation>
    <scope>NUCLEOTIDE SEQUENCE</scope>
    <source>
        <strain evidence="2">NC1722</strain>
    </source>
</reference>
<gene>
    <name evidence="2" type="ORF">AAFF_G00228670</name>
</gene>
<comment type="caution">
    <text evidence="2">The sequence shown here is derived from an EMBL/GenBank/DDBJ whole genome shotgun (WGS) entry which is preliminary data.</text>
</comment>
<feature type="compositionally biased region" description="Polar residues" evidence="1">
    <location>
        <begin position="109"/>
        <end position="119"/>
    </location>
</feature>
<dbReference type="EMBL" id="JAINUG010000030">
    <property type="protein sequence ID" value="KAJ8409466.1"/>
    <property type="molecule type" value="Genomic_DNA"/>
</dbReference>
<keyword evidence="3" id="KW-1185">Reference proteome</keyword>
<feature type="compositionally biased region" description="Basic and acidic residues" evidence="1">
    <location>
        <begin position="65"/>
        <end position="77"/>
    </location>
</feature>
<evidence type="ECO:0000313" key="3">
    <source>
        <dbReference type="Proteomes" id="UP001221898"/>
    </source>
</evidence>
<organism evidence="2 3">
    <name type="scientific">Aldrovandia affinis</name>
    <dbReference type="NCBI Taxonomy" id="143900"/>
    <lineage>
        <taxon>Eukaryota</taxon>
        <taxon>Metazoa</taxon>
        <taxon>Chordata</taxon>
        <taxon>Craniata</taxon>
        <taxon>Vertebrata</taxon>
        <taxon>Euteleostomi</taxon>
        <taxon>Actinopterygii</taxon>
        <taxon>Neopterygii</taxon>
        <taxon>Teleostei</taxon>
        <taxon>Notacanthiformes</taxon>
        <taxon>Halosauridae</taxon>
        <taxon>Aldrovandia</taxon>
    </lineage>
</organism>
<protein>
    <submittedName>
        <fullName evidence="2">Uncharacterized protein</fullName>
    </submittedName>
</protein>
<evidence type="ECO:0000256" key="1">
    <source>
        <dbReference type="SAM" id="MobiDB-lite"/>
    </source>
</evidence>
<feature type="compositionally biased region" description="Low complexity" evidence="1">
    <location>
        <begin position="17"/>
        <end position="31"/>
    </location>
</feature>
<dbReference type="Proteomes" id="UP001221898">
    <property type="component" value="Unassembled WGS sequence"/>
</dbReference>
<accession>A0AAD7WU12</accession>
<dbReference type="AlphaFoldDB" id="A0AAD7WU12"/>
<name>A0AAD7WU12_9TELE</name>
<evidence type="ECO:0000313" key="2">
    <source>
        <dbReference type="EMBL" id="KAJ8409466.1"/>
    </source>
</evidence>
<proteinExistence type="predicted"/>